<accession>A0A835MP09</accession>
<organism evidence="2 3">
    <name type="scientific">Salix dunnii</name>
    <dbReference type="NCBI Taxonomy" id="1413687"/>
    <lineage>
        <taxon>Eukaryota</taxon>
        <taxon>Viridiplantae</taxon>
        <taxon>Streptophyta</taxon>
        <taxon>Embryophyta</taxon>
        <taxon>Tracheophyta</taxon>
        <taxon>Spermatophyta</taxon>
        <taxon>Magnoliopsida</taxon>
        <taxon>eudicotyledons</taxon>
        <taxon>Gunneridae</taxon>
        <taxon>Pentapetalae</taxon>
        <taxon>rosids</taxon>
        <taxon>fabids</taxon>
        <taxon>Malpighiales</taxon>
        <taxon>Salicaceae</taxon>
        <taxon>Saliceae</taxon>
        <taxon>Salix</taxon>
    </lineage>
</organism>
<protein>
    <submittedName>
        <fullName evidence="2">Uncharacterized protein</fullName>
    </submittedName>
</protein>
<comment type="caution">
    <text evidence="2">The sequence shown here is derived from an EMBL/GenBank/DDBJ whole genome shotgun (WGS) entry which is preliminary data.</text>
</comment>
<gene>
    <name evidence="2" type="ORF">SADUNF_Sadunf16G0011900</name>
</gene>
<sequence>MKRSYHKHTYICTHNSHLFGSYIHHPNYHTLAFHKSPDGHNHGNMALHQARDSIHYSMFLDGPELVGARSLGFSGGLGFSGSLGFSGGLGFSGTLISMLLTALPPLQQILSLIFSGQQDTTVIVTVPAFVSYIWFWISC</sequence>
<proteinExistence type="predicted"/>
<keyword evidence="3" id="KW-1185">Reference proteome</keyword>
<keyword evidence="1" id="KW-0812">Transmembrane</keyword>
<dbReference type="OrthoDB" id="848672at2759"/>
<evidence type="ECO:0000256" key="1">
    <source>
        <dbReference type="SAM" id="Phobius"/>
    </source>
</evidence>
<feature type="transmembrane region" description="Helical" evidence="1">
    <location>
        <begin position="120"/>
        <end position="137"/>
    </location>
</feature>
<feature type="transmembrane region" description="Helical" evidence="1">
    <location>
        <begin position="77"/>
        <end position="100"/>
    </location>
</feature>
<evidence type="ECO:0000313" key="3">
    <source>
        <dbReference type="Proteomes" id="UP000657918"/>
    </source>
</evidence>
<reference evidence="2 3" key="1">
    <citation type="submission" date="2020-10" db="EMBL/GenBank/DDBJ databases">
        <title>Plant Genome Project.</title>
        <authorList>
            <person name="Zhang R.-G."/>
        </authorList>
    </citation>
    <scope>NUCLEOTIDE SEQUENCE [LARGE SCALE GENOMIC DNA]</scope>
    <source>
        <strain evidence="2">FAFU-HL-1</strain>
        <tissue evidence="2">Leaf</tissue>
    </source>
</reference>
<keyword evidence="1" id="KW-1133">Transmembrane helix</keyword>
<evidence type="ECO:0000313" key="2">
    <source>
        <dbReference type="EMBL" id="KAF9664373.1"/>
    </source>
</evidence>
<dbReference type="Proteomes" id="UP000657918">
    <property type="component" value="Chromosome 16"/>
</dbReference>
<name>A0A835MP09_9ROSI</name>
<keyword evidence="1" id="KW-0472">Membrane</keyword>
<dbReference type="AlphaFoldDB" id="A0A835MP09"/>
<dbReference type="EMBL" id="JADGMS010000016">
    <property type="protein sequence ID" value="KAF9664373.1"/>
    <property type="molecule type" value="Genomic_DNA"/>
</dbReference>